<reference evidence="8 9" key="1">
    <citation type="submission" date="2020-11" db="EMBL/GenBank/DDBJ databases">
        <title>Fusibacter basophilias sp. nov.</title>
        <authorList>
            <person name="Qiu D."/>
        </authorList>
    </citation>
    <scope>NUCLEOTIDE SEQUENCE [LARGE SCALE GENOMIC DNA]</scope>
    <source>
        <strain evidence="8 9">Q10-2</strain>
    </source>
</reference>
<dbReference type="InterPro" id="IPR023404">
    <property type="entry name" value="rSAM_horseshoe"/>
</dbReference>
<accession>A0ABR9ZRJ0</accession>
<dbReference type="PROSITE" id="PS51918">
    <property type="entry name" value="RADICAL_SAM"/>
    <property type="match status" value="1"/>
</dbReference>
<dbReference type="PANTHER" id="PTHR11135:SF1">
    <property type="entry name" value="PROTEIN YHCC"/>
    <property type="match status" value="1"/>
</dbReference>
<evidence type="ECO:0000256" key="2">
    <source>
        <dbReference type="ARBA" id="ARBA00022485"/>
    </source>
</evidence>
<comment type="cofactor">
    <cofactor evidence="1">
        <name>[4Fe-4S] cluster</name>
        <dbReference type="ChEBI" id="CHEBI:49883"/>
    </cofactor>
</comment>
<evidence type="ECO:0000256" key="4">
    <source>
        <dbReference type="ARBA" id="ARBA00022723"/>
    </source>
</evidence>
<dbReference type="SFLD" id="SFLDS00029">
    <property type="entry name" value="Radical_SAM"/>
    <property type="match status" value="1"/>
</dbReference>
<protein>
    <submittedName>
        <fullName evidence="8">TIGR01212 family radical SAM protein</fullName>
    </submittedName>
</protein>
<dbReference type="InterPro" id="IPR006638">
    <property type="entry name" value="Elp3/MiaA/NifB-like_rSAM"/>
</dbReference>
<dbReference type="Proteomes" id="UP000614200">
    <property type="component" value="Unassembled WGS sequence"/>
</dbReference>
<dbReference type="PANTHER" id="PTHR11135">
    <property type="entry name" value="HISTONE ACETYLTRANSFERASE-RELATED"/>
    <property type="match status" value="1"/>
</dbReference>
<dbReference type="SUPFAM" id="SSF102114">
    <property type="entry name" value="Radical SAM enzymes"/>
    <property type="match status" value="1"/>
</dbReference>
<evidence type="ECO:0000256" key="6">
    <source>
        <dbReference type="ARBA" id="ARBA00023014"/>
    </source>
</evidence>
<dbReference type="EMBL" id="JADKNH010000003">
    <property type="protein sequence ID" value="MBF4692763.1"/>
    <property type="molecule type" value="Genomic_DNA"/>
</dbReference>
<organism evidence="8 9">
    <name type="scientific">Fusibacter ferrireducens</name>
    <dbReference type="NCBI Taxonomy" id="2785058"/>
    <lineage>
        <taxon>Bacteria</taxon>
        <taxon>Bacillati</taxon>
        <taxon>Bacillota</taxon>
        <taxon>Clostridia</taxon>
        <taxon>Eubacteriales</taxon>
        <taxon>Eubacteriales Family XII. Incertae Sedis</taxon>
        <taxon>Fusibacter</taxon>
    </lineage>
</organism>
<keyword evidence="5" id="KW-0408">Iron</keyword>
<feature type="domain" description="Radical SAM core" evidence="7">
    <location>
        <begin position="13"/>
        <end position="263"/>
    </location>
</feature>
<dbReference type="Pfam" id="PF04055">
    <property type="entry name" value="Radical_SAM"/>
    <property type="match status" value="1"/>
</dbReference>
<evidence type="ECO:0000313" key="9">
    <source>
        <dbReference type="Proteomes" id="UP000614200"/>
    </source>
</evidence>
<evidence type="ECO:0000256" key="3">
    <source>
        <dbReference type="ARBA" id="ARBA00022691"/>
    </source>
</evidence>
<evidence type="ECO:0000256" key="5">
    <source>
        <dbReference type="ARBA" id="ARBA00023004"/>
    </source>
</evidence>
<dbReference type="NCBIfam" id="TIGR01212">
    <property type="entry name" value="TIGR01212 family radical SAM protein"/>
    <property type="match status" value="1"/>
</dbReference>
<evidence type="ECO:0000313" key="8">
    <source>
        <dbReference type="EMBL" id="MBF4692763.1"/>
    </source>
</evidence>
<keyword evidence="6" id="KW-0411">Iron-sulfur</keyword>
<dbReference type="Gene3D" id="3.80.30.20">
    <property type="entry name" value="tm_1862 like domain"/>
    <property type="match status" value="1"/>
</dbReference>
<dbReference type="SFLD" id="SFLDG01086">
    <property type="entry name" value="elongater_protein-like"/>
    <property type="match status" value="1"/>
</dbReference>
<dbReference type="SFLD" id="SFLDG01091">
    <property type="entry name" value="uncharacterized_CHP01210-like"/>
    <property type="match status" value="1"/>
</dbReference>
<gene>
    <name evidence="8" type="ORF">ISU02_06515</name>
</gene>
<proteinExistence type="predicted"/>
<dbReference type="InterPro" id="IPR007197">
    <property type="entry name" value="rSAM"/>
</dbReference>
<dbReference type="InterPro" id="IPR005911">
    <property type="entry name" value="YhcC-like"/>
</dbReference>
<evidence type="ECO:0000259" key="7">
    <source>
        <dbReference type="PROSITE" id="PS51918"/>
    </source>
</evidence>
<comment type="caution">
    <text evidence="8">The sequence shown here is derived from an EMBL/GenBank/DDBJ whole genome shotgun (WGS) entry which is preliminary data.</text>
</comment>
<dbReference type="SMART" id="SM00729">
    <property type="entry name" value="Elp3"/>
    <property type="match status" value="1"/>
</dbReference>
<keyword evidence="3" id="KW-0949">S-adenosyl-L-methionine</keyword>
<dbReference type="InterPro" id="IPR058240">
    <property type="entry name" value="rSAM_sf"/>
</dbReference>
<name>A0ABR9ZRJ0_9FIRM</name>
<dbReference type="InterPro" id="IPR039661">
    <property type="entry name" value="ELP3"/>
</dbReference>
<dbReference type="InterPro" id="IPR032432">
    <property type="entry name" value="Radical_SAM_C"/>
</dbReference>
<sequence length="313" mass="35783">MKKAYYTLNDYFKDKFHTKIVKLSLDGGFTCPNRDGTLDTRGCLFCSELGSGEFAGDTENVFKRTHSSIEAQISAQKTLLKSKWEAPKYMSYFQNYSNTYKPVDELKWLYETATRDESILGLAVATRPDCISDEVIDLFESYNEKGIFWVELGLQSIHEKTVECIRRHYSMALFESVYQKLLEKHIDVVLHIILGLPGEDRAQMLDTVAYVSALKPFGVKFHMLNVLKGSDLETLYRETGFHVLTQEEYVELVCDALEILDSEIVVHRVTGDGPKELLIAPQWIKNKRAVLNDIDKVLRCRGTYQGIYSSNKG</sequence>
<dbReference type="Pfam" id="PF16199">
    <property type="entry name" value="Radical_SAM_C"/>
    <property type="match status" value="1"/>
</dbReference>
<evidence type="ECO:0000256" key="1">
    <source>
        <dbReference type="ARBA" id="ARBA00001966"/>
    </source>
</evidence>
<keyword evidence="9" id="KW-1185">Reference proteome</keyword>
<keyword evidence="2" id="KW-0004">4Fe-4S</keyword>
<dbReference type="RefSeq" id="WP_194701000.1">
    <property type="nucleotide sequence ID" value="NZ_JADKNH010000003.1"/>
</dbReference>
<keyword evidence="4" id="KW-0479">Metal-binding</keyword>